<dbReference type="Gene3D" id="1.20.5.4820">
    <property type="match status" value="1"/>
</dbReference>
<accession>A0ABP0MBD5</accession>
<keyword evidence="4 6" id="KW-0505">Motor protein</keyword>
<gene>
    <name evidence="9" type="ORF">CCMP2556_LOCUS25089</name>
</gene>
<dbReference type="SMART" id="SM00242">
    <property type="entry name" value="MYSc"/>
    <property type="match status" value="1"/>
</dbReference>
<dbReference type="Gene3D" id="3.40.850.10">
    <property type="entry name" value="Kinesin motor domain"/>
    <property type="match status" value="1"/>
</dbReference>
<evidence type="ECO:0000256" key="2">
    <source>
        <dbReference type="ARBA" id="ARBA00022840"/>
    </source>
</evidence>
<dbReference type="PROSITE" id="PS51456">
    <property type="entry name" value="MYOSIN_MOTOR"/>
    <property type="match status" value="1"/>
</dbReference>
<keyword evidence="3 6" id="KW-0518">Myosin</keyword>
<keyword evidence="2 6" id="KW-0067">ATP-binding</keyword>
<dbReference type="SUPFAM" id="SSF52540">
    <property type="entry name" value="P-loop containing nucleoside triphosphate hydrolases"/>
    <property type="match status" value="1"/>
</dbReference>
<dbReference type="PANTHER" id="PTHR13140:SF706">
    <property type="entry name" value="DILUTE CLASS UNCONVENTIONAL MYOSIN, ISOFORM C"/>
    <property type="match status" value="1"/>
</dbReference>
<evidence type="ECO:0000256" key="7">
    <source>
        <dbReference type="SAM" id="MobiDB-lite"/>
    </source>
</evidence>
<keyword evidence="10" id="KW-1185">Reference proteome</keyword>
<evidence type="ECO:0000256" key="5">
    <source>
        <dbReference type="ARBA" id="ARBA00023203"/>
    </source>
</evidence>
<protein>
    <recommendedName>
        <fullName evidence="8">Myosin motor domain-containing protein</fullName>
    </recommendedName>
</protein>
<dbReference type="InterPro" id="IPR001609">
    <property type="entry name" value="Myosin_head_motor_dom-like"/>
</dbReference>
<feature type="binding site" evidence="6">
    <location>
        <begin position="120"/>
        <end position="127"/>
    </location>
    <ligand>
        <name>ATP</name>
        <dbReference type="ChEBI" id="CHEBI:30616"/>
    </ligand>
</feature>
<dbReference type="InterPro" id="IPR036961">
    <property type="entry name" value="Kinesin_motor_dom_sf"/>
</dbReference>
<comment type="caution">
    <text evidence="6">Lacks conserved residue(s) required for the propagation of feature annotation.</text>
</comment>
<dbReference type="Gene3D" id="1.10.10.820">
    <property type="match status" value="1"/>
</dbReference>
<evidence type="ECO:0000256" key="4">
    <source>
        <dbReference type="ARBA" id="ARBA00023175"/>
    </source>
</evidence>
<dbReference type="Gene3D" id="1.20.58.530">
    <property type="match status" value="1"/>
</dbReference>
<evidence type="ECO:0000259" key="8">
    <source>
        <dbReference type="PROSITE" id="PS51456"/>
    </source>
</evidence>
<dbReference type="Gene3D" id="1.20.120.720">
    <property type="entry name" value="Myosin VI head, motor domain, U50 subdomain"/>
    <property type="match status" value="1"/>
</dbReference>
<feature type="domain" description="Myosin motor" evidence="8">
    <location>
        <begin position="32"/>
        <end position="697"/>
    </location>
</feature>
<dbReference type="InterPro" id="IPR027417">
    <property type="entry name" value="P-loop_NTPase"/>
</dbReference>
<comment type="similarity">
    <text evidence="6">Belongs to the TRAFAC class myosin-kinesin ATPase superfamily. Myosin family.</text>
</comment>
<sequence length="829" mass="91733">MSMRTPHPAEVKPSLVSRPDEPPEPTNKSGASGVEDCAELPSPDESHLLENLWQRYRQGRIYTKVSHVLLAINPHRQLPQLYGQQVIQQPVKLRGPHPYSVAQLALQRLQRGEQAIIISGESGAGKTETAKIILRFLERASATAVSHRPGARLEERVSAMNRVLESLGHASTQQNPTSSRFGKFLRLRQTRSGLSAEITTYLLEASRVVDLKASNFHIFQELSMAGPAQLSSWQLTDLAPAGALSRAGALAPAGRGADGLQELRMAMTQLGLQQMCEEILEVVAGLLHLLRHLQHPSGLEMCLENASQLLGLDFSMLKSHLENKRLEVPKEGTLLLPRSPEQSRGLLRGLAVTIYRQLFHHTVDAMNADGRAHGQTEPAPHAAPHAAGNALGVLDMYGFEDLGVNRLEQLLINYTNERLQLLFCHQVLVKEQEAYLSEGLLFEDLPAPSHDGQAVLTTLDGILDVLDDWTLRRLRAGGDLSDEAFARAVAGSPRARGRSVLRSAVAPGFAVRHYAGEVAYRCSGWLDANDAKVQPEVLELLSCGQRRWLCPQQPKRSHSVNKKHRTDLSALLMKLQNTHGLHFIRCFRPNKEQSGEYLDRSFLARQLRAQGVPELLQVVGQGFPHRVPIAEVVKSFAACLEGAKGLSERMQLEVLMHAFQAARASGEVQVPRCEWRLGVSQLFLRAGQLASLEELAAEGPPCLDPDLVASARRAARRGRWRRALLAARLLAHFAVRRRRRRRRRMKASFLATIFLCHLQRILRDRPAPTPAPAPAAVPAPAPQAPVPSVDTICVALPHAELPRKRPRPVATPMSGGWLLDMPRKRRFCE</sequence>
<reference evidence="9 10" key="1">
    <citation type="submission" date="2024-02" db="EMBL/GenBank/DDBJ databases">
        <authorList>
            <person name="Chen Y."/>
            <person name="Shah S."/>
            <person name="Dougan E. K."/>
            <person name="Thang M."/>
            <person name="Chan C."/>
        </authorList>
    </citation>
    <scope>NUCLEOTIDE SEQUENCE [LARGE SCALE GENOMIC DNA]</scope>
</reference>
<feature type="region of interest" description="Disordered" evidence="7">
    <location>
        <begin position="1"/>
        <end position="41"/>
    </location>
</feature>
<evidence type="ECO:0000256" key="6">
    <source>
        <dbReference type="PROSITE-ProRule" id="PRU00782"/>
    </source>
</evidence>
<evidence type="ECO:0000256" key="1">
    <source>
        <dbReference type="ARBA" id="ARBA00022741"/>
    </source>
</evidence>
<evidence type="ECO:0000256" key="3">
    <source>
        <dbReference type="ARBA" id="ARBA00023123"/>
    </source>
</evidence>
<keyword evidence="1 6" id="KW-0547">Nucleotide-binding</keyword>
<keyword evidence="5 6" id="KW-0009">Actin-binding</keyword>
<dbReference type="EMBL" id="CAXAMN010016669">
    <property type="protein sequence ID" value="CAK9048810.1"/>
    <property type="molecule type" value="Genomic_DNA"/>
</dbReference>
<dbReference type="CDD" id="cd00124">
    <property type="entry name" value="MYSc"/>
    <property type="match status" value="1"/>
</dbReference>
<dbReference type="Proteomes" id="UP001642484">
    <property type="component" value="Unassembled WGS sequence"/>
</dbReference>
<proteinExistence type="inferred from homology"/>
<dbReference type="PANTHER" id="PTHR13140">
    <property type="entry name" value="MYOSIN"/>
    <property type="match status" value="1"/>
</dbReference>
<comment type="caution">
    <text evidence="9">The sequence shown here is derived from an EMBL/GenBank/DDBJ whole genome shotgun (WGS) entry which is preliminary data.</text>
</comment>
<dbReference type="PRINTS" id="PR00193">
    <property type="entry name" value="MYOSINHEAVY"/>
</dbReference>
<evidence type="ECO:0000313" key="9">
    <source>
        <dbReference type="EMBL" id="CAK9048810.1"/>
    </source>
</evidence>
<dbReference type="Pfam" id="PF00063">
    <property type="entry name" value="Myosin_head"/>
    <property type="match status" value="1"/>
</dbReference>
<organism evidence="9 10">
    <name type="scientific">Durusdinium trenchii</name>
    <dbReference type="NCBI Taxonomy" id="1381693"/>
    <lineage>
        <taxon>Eukaryota</taxon>
        <taxon>Sar</taxon>
        <taxon>Alveolata</taxon>
        <taxon>Dinophyceae</taxon>
        <taxon>Suessiales</taxon>
        <taxon>Symbiodiniaceae</taxon>
        <taxon>Durusdinium</taxon>
    </lineage>
</organism>
<evidence type="ECO:0000313" key="10">
    <source>
        <dbReference type="Proteomes" id="UP001642484"/>
    </source>
</evidence>
<name>A0ABP0MBD5_9DINO</name>